<dbReference type="GeneID" id="19971750"/>
<dbReference type="InterPro" id="IPR001214">
    <property type="entry name" value="SET_dom"/>
</dbReference>
<keyword evidence="4" id="KW-1185">Reference proteome</keyword>
<dbReference type="InParanoid" id="W2RUD7"/>
<dbReference type="PANTHER" id="PTHR45660">
    <property type="entry name" value="HISTONE-LYSINE N-METHYLTRANSFERASE SETMAR"/>
    <property type="match status" value="1"/>
</dbReference>
<evidence type="ECO:0000259" key="2">
    <source>
        <dbReference type="SMART" id="SM00317"/>
    </source>
</evidence>
<feature type="compositionally biased region" description="Basic residues" evidence="1">
    <location>
        <begin position="450"/>
        <end position="464"/>
    </location>
</feature>
<organism evidence="3 4">
    <name type="scientific">Cyphellophora europaea (strain CBS 101466)</name>
    <name type="common">Phialophora europaea</name>
    <dbReference type="NCBI Taxonomy" id="1220924"/>
    <lineage>
        <taxon>Eukaryota</taxon>
        <taxon>Fungi</taxon>
        <taxon>Dikarya</taxon>
        <taxon>Ascomycota</taxon>
        <taxon>Pezizomycotina</taxon>
        <taxon>Eurotiomycetes</taxon>
        <taxon>Chaetothyriomycetidae</taxon>
        <taxon>Chaetothyriales</taxon>
        <taxon>Cyphellophoraceae</taxon>
        <taxon>Cyphellophora</taxon>
    </lineage>
</organism>
<dbReference type="Gene3D" id="2.170.270.10">
    <property type="entry name" value="SET domain"/>
    <property type="match status" value="1"/>
</dbReference>
<dbReference type="HOGENOM" id="CLU_020319_0_0_1"/>
<dbReference type="SMART" id="SM00317">
    <property type="entry name" value="SET"/>
    <property type="match status" value="1"/>
</dbReference>
<accession>W2RUD7</accession>
<protein>
    <recommendedName>
        <fullName evidence="2">SET domain-containing protein</fullName>
    </recommendedName>
</protein>
<feature type="domain" description="SET" evidence="2">
    <location>
        <begin position="372"/>
        <end position="548"/>
    </location>
</feature>
<dbReference type="RefSeq" id="XP_008716979.1">
    <property type="nucleotide sequence ID" value="XM_008718757.1"/>
</dbReference>
<evidence type="ECO:0000313" key="4">
    <source>
        <dbReference type="Proteomes" id="UP000030752"/>
    </source>
</evidence>
<dbReference type="GO" id="GO:0003690">
    <property type="term" value="F:double-stranded DNA binding"/>
    <property type="evidence" value="ECO:0007669"/>
    <property type="project" value="TreeGrafter"/>
</dbReference>
<dbReference type="PANTHER" id="PTHR45660:SF13">
    <property type="entry name" value="HISTONE-LYSINE N-METHYLTRANSFERASE SETMAR"/>
    <property type="match status" value="1"/>
</dbReference>
<dbReference type="AlphaFoldDB" id="W2RUD7"/>
<dbReference type="Pfam" id="PF00856">
    <property type="entry name" value="SET"/>
    <property type="match status" value="1"/>
</dbReference>
<dbReference type="InterPro" id="IPR051357">
    <property type="entry name" value="H3K9_HMTase_SUVAR3-9"/>
</dbReference>
<name>W2RUD7_CYPE1</name>
<feature type="region of interest" description="Disordered" evidence="1">
    <location>
        <begin position="450"/>
        <end position="478"/>
    </location>
</feature>
<dbReference type="VEuPathDB" id="FungiDB:HMPREF1541_04411"/>
<dbReference type="GO" id="GO:0042054">
    <property type="term" value="F:histone methyltransferase activity"/>
    <property type="evidence" value="ECO:0007669"/>
    <property type="project" value="TreeGrafter"/>
</dbReference>
<dbReference type="OrthoDB" id="308383at2759"/>
<gene>
    <name evidence="3" type="ORF">HMPREF1541_04411</name>
</gene>
<sequence length="554" mass="64559">MASQQPVTPPRRSSRIANRPPRRVPWLWSPGSASSSRVEEVDPFDQEDQITKLLRNMYQEIDETATTPPDGDFLSRIYTLIRRIRSRRFWSEAEEGYRIDLDRSKAFAASERASIENALAHFTEDIQDSPDIQDEFLAHMVETYGYPLLSICLHSSSFLRLTETGNLDLETKLNKNEWTRIRMRLELIAASLELFAKLRRLDFMAPIRHYEADYKLLLSNVFRKHNSVDRCRNFGISPDEMNEVHIVEPWDIAGKHWALPEKRAEPAEICCIKYTVTQHLNEDYPELAVGEELTEPQEDIQDSIFLGAYRWVNLTQWPSDDPRESGYEDPCLCCGYQRGPVPKRRDGARYPQGCECTFEDLQRKQKSLVGQPLFEIMTSSFLGRCVRALQNLRTGDYLGIYHGEMYPFFKKTEHERRGQEHLEDERTEPRYSGNVNSSYILRQDLDRRHVKNRSKRKTTKKRPRNTGSDDEDTAREMEELDPREWRVYAIDAALKGNFTRFLAHSCDANTRFEEICLAQKKVNVLEVIRPIQFGDSITVDYGKFQTGTRDMDNS</sequence>
<dbReference type="eggNOG" id="KOG1082">
    <property type="taxonomic scope" value="Eukaryota"/>
</dbReference>
<dbReference type="Proteomes" id="UP000030752">
    <property type="component" value="Unassembled WGS sequence"/>
</dbReference>
<evidence type="ECO:0000313" key="3">
    <source>
        <dbReference type="EMBL" id="ETN40136.1"/>
    </source>
</evidence>
<proteinExistence type="predicted"/>
<dbReference type="SUPFAM" id="SSF82199">
    <property type="entry name" value="SET domain"/>
    <property type="match status" value="1"/>
</dbReference>
<dbReference type="EMBL" id="KB822720">
    <property type="protein sequence ID" value="ETN40136.1"/>
    <property type="molecule type" value="Genomic_DNA"/>
</dbReference>
<dbReference type="STRING" id="1220924.W2RUD7"/>
<dbReference type="InterPro" id="IPR046341">
    <property type="entry name" value="SET_dom_sf"/>
</dbReference>
<reference evidence="3 4" key="1">
    <citation type="submission" date="2013-03" db="EMBL/GenBank/DDBJ databases">
        <title>The Genome Sequence of Phialophora europaea CBS 101466.</title>
        <authorList>
            <consortium name="The Broad Institute Genomics Platform"/>
            <person name="Cuomo C."/>
            <person name="de Hoog S."/>
            <person name="Gorbushina A."/>
            <person name="Walker B."/>
            <person name="Young S.K."/>
            <person name="Zeng Q."/>
            <person name="Gargeya S."/>
            <person name="Fitzgerald M."/>
            <person name="Haas B."/>
            <person name="Abouelleil A."/>
            <person name="Allen A.W."/>
            <person name="Alvarado L."/>
            <person name="Arachchi H.M."/>
            <person name="Berlin A.M."/>
            <person name="Chapman S.B."/>
            <person name="Gainer-Dewar J."/>
            <person name="Goldberg J."/>
            <person name="Griggs A."/>
            <person name="Gujja S."/>
            <person name="Hansen M."/>
            <person name="Howarth C."/>
            <person name="Imamovic A."/>
            <person name="Ireland A."/>
            <person name="Larimer J."/>
            <person name="McCowan C."/>
            <person name="Murphy C."/>
            <person name="Pearson M."/>
            <person name="Poon T.W."/>
            <person name="Priest M."/>
            <person name="Roberts A."/>
            <person name="Saif S."/>
            <person name="Shea T."/>
            <person name="Sisk P."/>
            <person name="Sykes S."/>
            <person name="Wortman J."/>
            <person name="Nusbaum C."/>
            <person name="Birren B."/>
        </authorList>
    </citation>
    <scope>NUCLEOTIDE SEQUENCE [LARGE SCALE GENOMIC DNA]</scope>
    <source>
        <strain evidence="3 4">CBS 101466</strain>
    </source>
</reference>
<feature type="region of interest" description="Disordered" evidence="1">
    <location>
        <begin position="1"/>
        <end position="45"/>
    </location>
</feature>
<evidence type="ECO:0000256" key="1">
    <source>
        <dbReference type="SAM" id="MobiDB-lite"/>
    </source>
</evidence>